<dbReference type="GO" id="GO:0003700">
    <property type="term" value="F:DNA-binding transcription factor activity"/>
    <property type="evidence" value="ECO:0007669"/>
    <property type="project" value="InterPro"/>
</dbReference>
<proteinExistence type="predicted"/>
<dbReference type="Gene3D" id="3.30.300.30">
    <property type="match status" value="1"/>
</dbReference>
<evidence type="ECO:0000259" key="2">
    <source>
        <dbReference type="SMART" id="SM00906"/>
    </source>
</evidence>
<dbReference type="InterPro" id="IPR016040">
    <property type="entry name" value="NAD(P)-bd_dom"/>
</dbReference>
<dbReference type="SMART" id="SM00906">
    <property type="entry name" value="Fungal_trans"/>
    <property type="match status" value="1"/>
</dbReference>
<dbReference type="GO" id="GO:0008270">
    <property type="term" value="F:zinc ion binding"/>
    <property type="evidence" value="ECO:0007669"/>
    <property type="project" value="InterPro"/>
</dbReference>
<organism evidence="3 4">
    <name type="scientific">Aspergillus fumigatus</name>
    <name type="common">Neosartorya fumigata</name>
    <dbReference type="NCBI Taxonomy" id="746128"/>
    <lineage>
        <taxon>Eukaryota</taxon>
        <taxon>Fungi</taxon>
        <taxon>Dikarya</taxon>
        <taxon>Ascomycota</taxon>
        <taxon>Pezizomycotina</taxon>
        <taxon>Eurotiomycetes</taxon>
        <taxon>Eurotiomycetidae</taxon>
        <taxon>Eurotiales</taxon>
        <taxon>Aspergillaceae</taxon>
        <taxon>Aspergillus</taxon>
        <taxon>Aspergillus subgen. Fumigati</taxon>
    </lineage>
</organism>
<comment type="caution">
    <text evidence="3">The sequence shown here is derived from an EMBL/GenBank/DDBJ whole genome shotgun (WGS) entry which is preliminary data.</text>
</comment>
<evidence type="ECO:0000313" key="3">
    <source>
        <dbReference type="EMBL" id="KAH1906909.1"/>
    </source>
</evidence>
<name>A0A9P8SSQ9_ASPFM</name>
<evidence type="ECO:0000313" key="4">
    <source>
        <dbReference type="Proteomes" id="UP000813423"/>
    </source>
</evidence>
<sequence>MAWAEEQLAQASSATCENRTETTLSGAANFITTASHNERRHEPIYCEPEVRVPGPATISGGYERKRAALREKLFRMLPEQNVRKLNLEANRDPFTSSVFIQLPPKFQLQSMFEVAFTEANHVLPLFDVSVLRDLVEQHYSDPTVPPGKQPGRWAMLNAAIAVAIQLRTARGSYSEMTELSWHFFKNSFSMYSVIALRAADVFGYMYAGIERCANNVRSHRRKRAFWIAYILDKSISVKTGLPSVFEDDAINIDYPDLLLSASTIDGNVPGTSMSAFAFRLKAELATIEFSVEKRLYSESAGRQNVHQLLDLASELDHQLENWKAKLPSSLQPDRIVWSTMPTVKEPIILLHFAYYRALSEIHGFAAHLNQEDDISVIRQIQSSRMIQASAASQIINILQYLPCEQPGHLWHILCYPISACITLLAVVLENPTDAQAHSYARYIGHLVRFLTRVQQNKVLEAQSLLDLCSEFERLALHAISKAAANGTVTSTSPSISAASGPSGLEFCNAALLQGHTLTLYVRNPAKLPNEIRNSANVSIVKGTLEDIASFQRTATSGPTVFVSFAGPVSKSKGTPVTDAMKRIFPILIESHYERAMVLGTCSYPAPQDKGSLKWKASVILIKIIGGSAYDEFRDLGEFVASQDASQLKCTLFRVPFLTNGPNAPVTASYTGTGDDGRQGRFFKTGDLVQCKPDGGLVILGRKDTQVQIGGERVELAEVEYHVRRFLPGRAGVAAEMITSIARVKPILVAFIAIGDEVNLPLGASLQPLTVGVNEKLAQYVPRTFIPEVYIPVETIPLTAAGKTDRKALRKMGGPTTLDEISRLQESRLKN</sequence>
<evidence type="ECO:0000256" key="1">
    <source>
        <dbReference type="ARBA" id="ARBA00023242"/>
    </source>
</evidence>
<dbReference type="PANTHER" id="PTHR46910:SF25">
    <property type="entry name" value="ABC-TRANSPORTER-REGULATING TRANSCRIPTION FACTOR"/>
    <property type="match status" value="1"/>
</dbReference>
<dbReference type="SUPFAM" id="SSF51735">
    <property type="entry name" value="NAD(P)-binding Rossmann-fold domains"/>
    <property type="match status" value="1"/>
</dbReference>
<dbReference type="EMBL" id="JAIBSC010000032">
    <property type="protein sequence ID" value="KAH1906909.1"/>
    <property type="molecule type" value="Genomic_DNA"/>
</dbReference>
<dbReference type="AlphaFoldDB" id="A0A9P8SSQ9"/>
<dbReference type="CDD" id="cd12148">
    <property type="entry name" value="fungal_TF_MHR"/>
    <property type="match status" value="1"/>
</dbReference>
<keyword evidence="1" id="KW-0539">Nucleus</keyword>
<dbReference type="InterPro" id="IPR045851">
    <property type="entry name" value="AMP-bd_C_sf"/>
</dbReference>
<dbReference type="SUPFAM" id="SSF56801">
    <property type="entry name" value="Acetyl-CoA synthetase-like"/>
    <property type="match status" value="1"/>
</dbReference>
<protein>
    <recommendedName>
        <fullName evidence="2">Xylanolytic transcriptional activator regulatory domain-containing protein</fullName>
    </recommendedName>
</protein>
<dbReference type="Pfam" id="PF04082">
    <property type="entry name" value="Fungal_trans"/>
    <property type="match status" value="1"/>
</dbReference>
<accession>A0A9P8SSQ9</accession>
<dbReference type="InterPro" id="IPR007219">
    <property type="entry name" value="XnlR_reg_dom"/>
</dbReference>
<feature type="domain" description="Xylanolytic transcriptional activator regulatory" evidence="2">
    <location>
        <begin position="188"/>
        <end position="261"/>
    </location>
</feature>
<dbReference type="GO" id="GO:0006351">
    <property type="term" value="P:DNA-templated transcription"/>
    <property type="evidence" value="ECO:0007669"/>
    <property type="project" value="InterPro"/>
</dbReference>
<dbReference type="Pfam" id="PF13460">
    <property type="entry name" value="NAD_binding_10"/>
    <property type="match status" value="1"/>
</dbReference>
<dbReference type="InterPro" id="IPR042099">
    <property type="entry name" value="ANL_N_sf"/>
</dbReference>
<gene>
    <name evidence="3" type="ORF">KXV57_004968</name>
</gene>
<dbReference type="Proteomes" id="UP000813423">
    <property type="component" value="Unassembled WGS sequence"/>
</dbReference>
<reference evidence="3" key="1">
    <citation type="submission" date="2021-08" db="EMBL/GenBank/DDBJ databases">
        <title>Global Aspergillus fumigatus from environmental and clinical sources.</title>
        <authorList>
            <person name="Barber A."/>
            <person name="Sae-Ong T."/>
        </authorList>
    </citation>
    <scope>NUCLEOTIDE SEQUENCE</scope>
    <source>
        <strain evidence="3">NRZ-2016-071</strain>
    </source>
</reference>
<dbReference type="InterPro" id="IPR050987">
    <property type="entry name" value="AtrR-like"/>
</dbReference>
<dbReference type="InterPro" id="IPR036291">
    <property type="entry name" value="NAD(P)-bd_dom_sf"/>
</dbReference>
<dbReference type="PANTHER" id="PTHR46910">
    <property type="entry name" value="TRANSCRIPTION FACTOR PDR1"/>
    <property type="match status" value="1"/>
</dbReference>
<dbReference type="Gene3D" id="3.40.50.12780">
    <property type="entry name" value="N-terminal domain of ligase-like"/>
    <property type="match status" value="1"/>
</dbReference>
<dbReference type="Gene3D" id="3.40.50.720">
    <property type="entry name" value="NAD(P)-binding Rossmann-like Domain"/>
    <property type="match status" value="1"/>
</dbReference>
<dbReference type="GO" id="GO:0003677">
    <property type="term" value="F:DNA binding"/>
    <property type="evidence" value="ECO:0007669"/>
    <property type="project" value="InterPro"/>
</dbReference>